<dbReference type="GO" id="GO:0005840">
    <property type="term" value="C:ribosome"/>
    <property type="evidence" value="ECO:0007669"/>
    <property type="project" value="UniProtKB-KW"/>
</dbReference>
<dbReference type="PANTHER" id="PTHR43420">
    <property type="entry name" value="ACETYLTRANSFERASE"/>
    <property type="match status" value="1"/>
</dbReference>
<accession>A0ABR8EML3</accession>
<dbReference type="InterPro" id="IPR006464">
    <property type="entry name" value="AcTrfase_RimI/Ard1"/>
</dbReference>
<dbReference type="Pfam" id="PF00583">
    <property type="entry name" value="Acetyltransf_1"/>
    <property type="match status" value="1"/>
</dbReference>
<keyword evidence="2 5" id="KW-0963">Cytoplasm</keyword>
<dbReference type="NCBIfam" id="TIGR01575">
    <property type="entry name" value="rimI"/>
    <property type="match status" value="1"/>
</dbReference>
<comment type="catalytic activity">
    <reaction evidence="5">
        <text>N-terminal L-alanyl-[ribosomal protein bS18] + acetyl-CoA = N-terminal N(alpha)-acetyl-L-alanyl-[ribosomal protein bS18] + CoA + H(+)</text>
        <dbReference type="Rhea" id="RHEA:43756"/>
        <dbReference type="Rhea" id="RHEA-COMP:10676"/>
        <dbReference type="Rhea" id="RHEA-COMP:10677"/>
        <dbReference type="ChEBI" id="CHEBI:15378"/>
        <dbReference type="ChEBI" id="CHEBI:57287"/>
        <dbReference type="ChEBI" id="CHEBI:57288"/>
        <dbReference type="ChEBI" id="CHEBI:64718"/>
        <dbReference type="ChEBI" id="CHEBI:83683"/>
        <dbReference type="EC" id="2.3.1.266"/>
    </reaction>
</comment>
<comment type="similarity">
    <text evidence="1 5">Belongs to the acetyltransferase family. RimI subfamily.</text>
</comment>
<dbReference type="EMBL" id="JACJSK010000059">
    <property type="protein sequence ID" value="MBD2547140.1"/>
    <property type="molecule type" value="Genomic_DNA"/>
</dbReference>
<organism evidence="7 8">
    <name type="scientific">Planktothricoides raciborskii FACHB-1370</name>
    <dbReference type="NCBI Taxonomy" id="2949576"/>
    <lineage>
        <taxon>Bacteria</taxon>
        <taxon>Bacillati</taxon>
        <taxon>Cyanobacteriota</taxon>
        <taxon>Cyanophyceae</taxon>
        <taxon>Oscillatoriophycideae</taxon>
        <taxon>Oscillatoriales</taxon>
        <taxon>Oscillatoriaceae</taxon>
        <taxon>Planktothricoides</taxon>
    </lineage>
</organism>
<evidence type="ECO:0000259" key="6">
    <source>
        <dbReference type="PROSITE" id="PS51186"/>
    </source>
</evidence>
<proteinExistence type="inferred from homology"/>
<name>A0ABR8EML3_9CYAN</name>
<reference evidence="7 8" key="1">
    <citation type="journal article" date="2020" name="ISME J.">
        <title>Comparative genomics reveals insights into cyanobacterial evolution and habitat adaptation.</title>
        <authorList>
            <person name="Chen M.Y."/>
            <person name="Teng W.K."/>
            <person name="Zhao L."/>
            <person name="Hu C.X."/>
            <person name="Zhou Y.K."/>
            <person name="Han B.P."/>
            <person name="Song L.R."/>
            <person name="Shu W.S."/>
        </authorList>
    </citation>
    <scope>NUCLEOTIDE SEQUENCE [LARGE SCALE GENOMIC DNA]</scope>
    <source>
        <strain evidence="7 8">FACHB-1370</strain>
    </source>
</reference>
<keyword evidence="4" id="KW-0012">Acyltransferase</keyword>
<dbReference type="PROSITE" id="PS51186">
    <property type="entry name" value="GNAT"/>
    <property type="match status" value="1"/>
</dbReference>
<evidence type="ECO:0000313" key="8">
    <source>
        <dbReference type="Proteomes" id="UP000641954"/>
    </source>
</evidence>
<evidence type="ECO:0000256" key="3">
    <source>
        <dbReference type="ARBA" id="ARBA00022679"/>
    </source>
</evidence>
<comment type="subcellular location">
    <subcellularLocation>
        <location evidence="5">Cytoplasm</location>
    </subcellularLocation>
</comment>
<dbReference type="SUPFAM" id="SSF55729">
    <property type="entry name" value="Acyl-CoA N-acyltransferases (Nat)"/>
    <property type="match status" value="1"/>
</dbReference>
<keyword evidence="3" id="KW-0808">Transferase</keyword>
<dbReference type="Gene3D" id="3.40.630.30">
    <property type="match status" value="1"/>
</dbReference>
<evidence type="ECO:0000256" key="1">
    <source>
        <dbReference type="ARBA" id="ARBA00005395"/>
    </source>
</evidence>
<dbReference type="CDD" id="cd04301">
    <property type="entry name" value="NAT_SF"/>
    <property type="match status" value="1"/>
</dbReference>
<keyword evidence="7" id="KW-0689">Ribosomal protein</keyword>
<evidence type="ECO:0000256" key="2">
    <source>
        <dbReference type="ARBA" id="ARBA00022490"/>
    </source>
</evidence>
<protein>
    <recommendedName>
        <fullName evidence="5">[Ribosomal protein bS18]-alanine N-acetyltransferase</fullName>
        <ecNumber evidence="5">2.3.1.266</ecNumber>
    </recommendedName>
</protein>
<dbReference type="InterPro" id="IPR050680">
    <property type="entry name" value="YpeA/RimI_acetyltransf"/>
</dbReference>
<dbReference type="EC" id="2.3.1.266" evidence="5"/>
<dbReference type="InterPro" id="IPR000182">
    <property type="entry name" value="GNAT_dom"/>
</dbReference>
<dbReference type="Proteomes" id="UP000641954">
    <property type="component" value="Unassembled WGS sequence"/>
</dbReference>
<keyword evidence="7" id="KW-0687">Ribonucleoprotein</keyword>
<evidence type="ECO:0000313" key="7">
    <source>
        <dbReference type="EMBL" id="MBD2547140.1"/>
    </source>
</evidence>
<evidence type="ECO:0000256" key="5">
    <source>
        <dbReference type="RuleBase" id="RU363094"/>
    </source>
</evidence>
<dbReference type="InterPro" id="IPR016181">
    <property type="entry name" value="Acyl_CoA_acyltransferase"/>
</dbReference>
<feature type="domain" description="N-acetyltransferase" evidence="6">
    <location>
        <begin position="32"/>
        <end position="126"/>
    </location>
</feature>
<dbReference type="PANTHER" id="PTHR43420:SF44">
    <property type="entry name" value="ACETYLTRANSFERASE YPEA"/>
    <property type="match status" value="1"/>
</dbReference>
<comment type="function">
    <text evidence="5">Acetylates the N-terminal alanine of ribosomal protein bS18.</text>
</comment>
<comment type="caution">
    <text evidence="7">The sequence shown here is derived from an EMBL/GenBank/DDBJ whole genome shotgun (WGS) entry which is preliminary data.</text>
</comment>
<gene>
    <name evidence="7" type="primary">rimI</name>
    <name evidence="7" type="ORF">H6G72_25605</name>
</gene>
<evidence type="ECO:0000256" key="4">
    <source>
        <dbReference type="ARBA" id="ARBA00023315"/>
    </source>
</evidence>
<keyword evidence="8" id="KW-1185">Reference proteome</keyword>
<sequence>MESPNSDLLVVSVTPAPSAADRPSRTSSPPILVGVGCLWSILEEAHITLLAIAPNYQGQGLGQAMLYQLLFCAWQRQLEWATLEVRVSNTPAISLYKKFGFQDVGRRRRYYQDTGEDALILWRYGLHHPGFKNWLAEWKPQICDRLTRSGFRI</sequence>